<dbReference type="GO" id="GO:0008236">
    <property type="term" value="F:serine-type peptidase activity"/>
    <property type="evidence" value="ECO:0007669"/>
    <property type="project" value="InterPro"/>
</dbReference>
<dbReference type="InterPro" id="IPR013783">
    <property type="entry name" value="Ig-like_fold"/>
</dbReference>
<dbReference type="SUPFAM" id="SSF52096">
    <property type="entry name" value="ClpP/crotonase"/>
    <property type="match status" value="1"/>
</dbReference>
<dbReference type="SMART" id="SM00228">
    <property type="entry name" value="PDZ"/>
    <property type="match status" value="1"/>
</dbReference>
<dbReference type="RefSeq" id="WP_061448327.1">
    <property type="nucleotide sequence ID" value="NZ_JADMZM010000016.1"/>
</dbReference>
<reference evidence="1 2" key="1">
    <citation type="journal article" date="2019" name="Nat. Med.">
        <title>A library of human gut bacterial isolates paired with longitudinal multiomics data enables mechanistic microbiome research.</title>
        <authorList>
            <person name="Poyet M."/>
            <person name="Groussin M."/>
            <person name="Gibbons S.M."/>
            <person name="Avila-Pacheco J."/>
            <person name="Jiang X."/>
            <person name="Kearney S.M."/>
            <person name="Perrotta A.R."/>
            <person name="Berdy B."/>
            <person name="Zhao S."/>
            <person name="Lieberman T.D."/>
            <person name="Swanson P.K."/>
            <person name="Smith M."/>
            <person name="Roesemann S."/>
            <person name="Alexander J.E."/>
            <person name="Rich S.A."/>
            <person name="Livny J."/>
            <person name="Vlamakis H."/>
            <person name="Clish C."/>
            <person name="Bullock K."/>
            <person name="Deik A."/>
            <person name="Scott J."/>
            <person name="Pierce K.A."/>
            <person name="Xavier R.J."/>
            <person name="Alm E.J."/>
        </authorList>
    </citation>
    <scope>NUCLEOTIDE SEQUENCE [LARGE SCALE GENOMIC DNA]</scope>
    <source>
        <strain evidence="1 2">BIOML-A163</strain>
    </source>
</reference>
<dbReference type="AlphaFoldDB" id="A0A139KW87"/>
<dbReference type="GO" id="GO:0007165">
    <property type="term" value="P:signal transduction"/>
    <property type="evidence" value="ECO:0007669"/>
    <property type="project" value="TreeGrafter"/>
</dbReference>
<dbReference type="EMBL" id="VWLE01000215">
    <property type="protein sequence ID" value="KAA3950785.1"/>
    <property type="molecule type" value="Genomic_DNA"/>
</dbReference>
<dbReference type="InterPro" id="IPR005151">
    <property type="entry name" value="Tail-specific_protease"/>
</dbReference>
<dbReference type="Gene3D" id="2.60.40.10">
    <property type="entry name" value="Immunoglobulins"/>
    <property type="match status" value="1"/>
</dbReference>
<dbReference type="PANTHER" id="PTHR32060">
    <property type="entry name" value="TAIL-SPECIFIC PROTEASE"/>
    <property type="match status" value="1"/>
</dbReference>
<dbReference type="SUPFAM" id="SSF50156">
    <property type="entry name" value="PDZ domain-like"/>
    <property type="match status" value="1"/>
</dbReference>
<dbReference type="Gene3D" id="2.30.42.10">
    <property type="match status" value="1"/>
</dbReference>
<dbReference type="InterPro" id="IPR024361">
    <property type="entry name" value="BACON"/>
</dbReference>
<dbReference type="STRING" id="28116.Bovatus_00625"/>
<evidence type="ECO:0000313" key="2">
    <source>
        <dbReference type="Proteomes" id="UP000323717"/>
    </source>
</evidence>
<evidence type="ECO:0000313" key="1">
    <source>
        <dbReference type="EMBL" id="KAA3950785.1"/>
    </source>
</evidence>
<dbReference type="Pfam" id="PF17820">
    <property type="entry name" value="PDZ_6"/>
    <property type="match status" value="1"/>
</dbReference>
<dbReference type="Gene3D" id="3.90.226.10">
    <property type="entry name" value="2-enoyl-CoA Hydratase, Chain A, domain 1"/>
    <property type="match status" value="1"/>
</dbReference>
<dbReference type="PROSITE" id="PS50106">
    <property type="entry name" value="PDZ"/>
    <property type="match status" value="1"/>
</dbReference>
<dbReference type="InterPro" id="IPR029045">
    <property type="entry name" value="ClpP/crotonase-like_dom_sf"/>
</dbReference>
<dbReference type="InterPro" id="IPR001478">
    <property type="entry name" value="PDZ"/>
</dbReference>
<dbReference type="Proteomes" id="UP000323717">
    <property type="component" value="Unassembled WGS sequence"/>
</dbReference>
<name>A0A139KW87_BACOV</name>
<protein>
    <submittedName>
        <fullName evidence="1">PDZ domain-containing protein</fullName>
    </submittedName>
</protein>
<dbReference type="InterPro" id="IPR041489">
    <property type="entry name" value="PDZ_6"/>
</dbReference>
<dbReference type="GO" id="GO:0030288">
    <property type="term" value="C:outer membrane-bounded periplasmic space"/>
    <property type="evidence" value="ECO:0007669"/>
    <property type="project" value="TreeGrafter"/>
</dbReference>
<dbReference type="Gene3D" id="3.30.750.170">
    <property type="match status" value="1"/>
</dbReference>
<dbReference type="GO" id="GO:0004175">
    <property type="term" value="F:endopeptidase activity"/>
    <property type="evidence" value="ECO:0007669"/>
    <property type="project" value="TreeGrafter"/>
</dbReference>
<proteinExistence type="predicted"/>
<gene>
    <name evidence="1" type="ORF">F3D71_15060</name>
</gene>
<accession>A0A139KW87</accession>
<dbReference type="InterPro" id="IPR036034">
    <property type="entry name" value="PDZ_sf"/>
</dbReference>
<dbReference type="PANTHER" id="PTHR32060:SF30">
    <property type="entry name" value="CARBOXY-TERMINAL PROCESSING PROTEASE CTPA"/>
    <property type="match status" value="1"/>
</dbReference>
<comment type="caution">
    <text evidence="1">The sequence shown here is derived from an EMBL/GenBank/DDBJ whole genome shotgun (WGS) entry which is preliminary data.</text>
</comment>
<dbReference type="Pfam" id="PF03572">
    <property type="entry name" value="Peptidase_S41"/>
    <property type="match status" value="1"/>
</dbReference>
<dbReference type="GO" id="GO:0006508">
    <property type="term" value="P:proteolysis"/>
    <property type="evidence" value="ECO:0007669"/>
    <property type="project" value="InterPro"/>
</dbReference>
<sequence>MKNLFNSFYSIVLLALCLIAFSNCSDSDDGGDVGDTDNGITAIGTETEKTASIYGETVEISFTASGKWTPSLQYSTGADWATITNTSGNSAAGKGGLKVKINKNESGKERILTVVVQVEGYKAPVTVCTITQGGGSGAAVDLALNEYMDKYLKEHYLFKEEYNTLDVDYASVSYDNFLSTYLLPMKTNKEDGGTYRAFSVNAGKRYIYSYIMETGSSRTRANTRATSVVGSGLGTFFSSYMPDKTTIGLAIGYVYLESPAQKAGLRRGDVIVAVNGTTLNKSNYQQYMSTLFYAGGGETFKIGYRRKIFDENRGDYDLVDGTTTLTTGSYNNSPILNSMFIKDKKENKFNIGYLVYLGFDLNFEEDLKYVIQQFKAEGITDLILDLRFNNGGSVELARYLAASIAGTSHRSDVFMRMQRNSGADEYIRFGDGDDLNLKSVRIICSEETASASELIISGLRGIDFPVKLFGSRTEGKNVGMEVQEYKYGNKYYEFAPITFRSFNAKDWGDYADGIDPDVMLNNQNSSYEDDIDNVFPYAFGDWDNFDFNYPLYWALCDVQGVDPTTGEPVKRSGRAGLTRSSKDEIIRVPSVPLKRPAGTFGSLIYNKPEVENLY</sequence>
<organism evidence="1 2">
    <name type="scientific">Bacteroides ovatus</name>
    <dbReference type="NCBI Taxonomy" id="28116"/>
    <lineage>
        <taxon>Bacteria</taxon>
        <taxon>Pseudomonadati</taxon>
        <taxon>Bacteroidota</taxon>
        <taxon>Bacteroidia</taxon>
        <taxon>Bacteroidales</taxon>
        <taxon>Bacteroidaceae</taxon>
        <taxon>Bacteroides</taxon>
    </lineage>
</organism>
<dbReference type="CDD" id="cd14948">
    <property type="entry name" value="BACON"/>
    <property type="match status" value="1"/>
</dbReference>